<dbReference type="GeneID" id="11532449"/>
<dbReference type="Pfam" id="PF05032">
    <property type="entry name" value="Spo12"/>
    <property type="match status" value="1"/>
</dbReference>
<gene>
    <name evidence="1" type="primary">TPHA0A05080</name>
    <name evidence="1" type="ordered locus">TPHA_0A05080</name>
</gene>
<accession>G8BNV5</accession>
<dbReference type="HOGENOM" id="CLU_1866466_0_0_1"/>
<evidence type="ECO:0000313" key="2">
    <source>
        <dbReference type="Proteomes" id="UP000005666"/>
    </source>
</evidence>
<dbReference type="RefSeq" id="XP_003684017.1">
    <property type="nucleotide sequence ID" value="XM_003683969.1"/>
</dbReference>
<dbReference type="InterPro" id="IPR007727">
    <property type="entry name" value="Spo12"/>
</dbReference>
<reference evidence="1 2" key="1">
    <citation type="journal article" date="2011" name="Proc. Natl. Acad. Sci. U.S.A.">
        <title>Evolutionary erosion of yeast sex chromosomes by mating-type switching accidents.</title>
        <authorList>
            <person name="Gordon J.L."/>
            <person name="Armisen D."/>
            <person name="Proux-Wera E."/>
            <person name="Oheigeartaigh S.S."/>
            <person name="Byrne K.P."/>
            <person name="Wolfe K.H."/>
        </authorList>
    </citation>
    <scope>NUCLEOTIDE SEQUENCE [LARGE SCALE GENOMIC DNA]</scope>
    <source>
        <strain evidence="2">ATCC 24235 / CBS 4417 / NBRC 1672 / NRRL Y-8282 / UCD 70-5</strain>
    </source>
</reference>
<sequence length="137" mass="15857">MNNQLEKKVLLDKTNTKLSVQNTNVVKDYKANDILKPYRKTNSDNGLLRSVPCDRAIRVNNSDSNRIKKPIGPVHKQLVNKIKEQFSRNKFFSPTDAILSPCSEKINNHREKTYKVKSTPERLNFKKIDDEEDIDIS</sequence>
<proteinExistence type="predicted"/>
<keyword evidence="2" id="KW-1185">Reference proteome</keyword>
<name>G8BNV5_TETPH</name>
<evidence type="ECO:0000313" key="1">
    <source>
        <dbReference type="EMBL" id="CCE61583.1"/>
    </source>
</evidence>
<dbReference type="AlphaFoldDB" id="G8BNV5"/>
<dbReference type="KEGG" id="tpf:TPHA_0A05080"/>
<dbReference type="EMBL" id="HE612856">
    <property type="protein sequence ID" value="CCE61583.1"/>
    <property type="molecule type" value="Genomic_DNA"/>
</dbReference>
<protein>
    <submittedName>
        <fullName evidence="1">Uncharacterized protein</fullName>
    </submittedName>
</protein>
<dbReference type="Proteomes" id="UP000005666">
    <property type="component" value="Chromosome 1"/>
</dbReference>
<organism evidence="1 2">
    <name type="scientific">Tetrapisispora phaffii (strain ATCC 24235 / CBS 4417 / NBRC 1672 / NRRL Y-8282 / UCD 70-5)</name>
    <name type="common">Yeast</name>
    <name type="synonym">Fabospora phaffii</name>
    <dbReference type="NCBI Taxonomy" id="1071381"/>
    <lineage>
        <taxon>Eukaryota</taxon>
        <taxon>Fungi</taxon>
        <taxon>Dikarya</taxon>
        <taxon>Ascomycota</taxon>
        <taxon>Saccharomycotina</taxon>
        <taxon>Saccharomycetes</taxon>
        <taxon>Saccharomycetales</taxon>
        <taxon>Saccharomycetaceae</taxon>
        <taxon>Tetrapisispora</taxon>
    </lineage>
</organism>
<dbReference type="OrthoDB" id="5578329at2759"/>